<sequence>MHSGPVQVLAGALRPGKPIRQPTLLVAGATGTLGNEVMRRLVGHQRFGATYVLAREPIQAGLRGVALHRVESDSPRQWPLLPADTGVILFEPPRLFHDRERALWTPQPGQLVELALWMRRSGVTTLAVVLPHAQGRLPEALKRGLAGLDEHAVSTLGFERLLFVRSAQRPGAAKERGFLPSTARWMLSIFRYMIPSSEQPVRSVKVAEFVASALRHATPGIHVAEPAVVWRAAQGDVDAVVREWLAR</sequence>
<accession>A0A931H579</accession>
<gene>
    <name evidence="1" type="ORF">I5803_11705</name>
</gene>
<dbReference type="RefSeq" id="WP_196986533.1">
    <property type="nucleotide sequence ID" value="NZ_JADWYS010000001.1"/>
</dbReference>
<protein>
    <recommendedName>
        <fullName evidence="3">Nucleoside-diphosphate sugar epimerase</fullName>
    </recommendedName>
</protein>
<name>A0A931H579_9BURK</name>
<comment type="caution">
    <text evidence="1">The sequence shown here is derived from an EMBL/GenBank/DDBJ whole genome shotgun (WGS) entry which is preliminary data.</text>
</comment>
<reference evidence="1" key="1">
    <citation type="submission" date="2020-11" db="EMBL/GenBank/DDBJ databases">
        <title>Bacterial whole genome sequence for Caenimonas sp. DR4.4.</title>
        <authorList>
            <person name="Le V."/>
            <person name="Ko S.-R."/>
            <person name="Ahn C.-Y."/>
            <person name="Oh H.-M."/>
        </authorList>
    </citation>
    <scope>NUCLEOTIDE SEQUENCE</scope>
    <source>
        <strain evidence="1">DR4.4</strain>
    </source>
</reference>
<keyword evidence="2" id="KW-1185">Reference proteome</keyword>
<proteinExistence type="predicted"/>
<dbReference type="AlphaFoldDB" id="A0A931H579"/>
<dbReference type="Proteomes" id="UP000651050">
    <property type="component" value="Unassembled WGS sequence"/>
</dbReference>
<evidence type="ECO:0000313" key="2">
    <source>
        <dbReference type="Proteomes" id="UP000651050"/>
    </source>
</evidence>
<dbReference type="InterPro" id="IPR036291">
    <property type="entry name" value="NAD(P)-bd_dom_sf"/>
</dbReference>
<organism evidence="1 2">
    <name type="scientific">Caenimonas aquaedulcis</name>
    <dbReference type="NCBI Taxonomy" id="2793270"/>
    <lineage>
        <taxon>Bacteria</taxon>
        <taxon>Pseudomonadati</taxon>
        <taxon>Pseudomonadota</taxon>
        <taxon>Betaproteobacteria</taxon>
        <taxon>Burkholderiales</taxon>
        <taxon>Comamonadaceae</taxon>
        <taxon>Caenimonas</taxon>
    </lineage>
</organism>
<evidence type="ECO:0000313" key="1">
    <source>
        <dbReference type="EMBL" id="MBG9388688.1"/>
    </source>
</evidence>
<dbReference type="Gene3D" id="3.40.50.720">
    <property type="entry name" value="NAD(P)-binding Rossmann-like Domain"/>
    <property type="match status" value="1"/>
</dbReference>
<dbReference type="EMBL" id="JADWYS010000001">
    <property type="protein sequence ID" value="MBG9388688.1"/>
    <property type="molecule type" value="Genomic_DNA"/>
</dbReference>
<dbReference type="SUPFAM" id="SSF51735">
    <property type="entry name" value="NAD(P)-binding Rossmann-fold domains"/>
    <property type="match status" value="1"/>
</dbReference>
<evidence type="ECO:0008006" key="3">
    <source>
        <dbReference type="Google" id="ProtNLM"/>
    </source>
</evidence>